<keyword evidence="5" id="KW-0524">Neurogenesis</keyword>
<dbReference type="SMART" id="SM00209">
    <property type="entry name" value="TSP1"/>
    <property type="match status" value="6"/>
</dbReference>
<dbReference type="SMART" id="SM00423">
    <property type="entry name" value="PSI"/>
    <property type="match status" value="1"/>
</dbReference>
<feature type="transmembrane region" description="Helical" evidence="11">
    <location>
        <begin position="1018"/>
        <end position="1043"/>
    </location>
</feature>
<dbReference type="Pfam" id="PF00090">
    <property type="entry name" value="TSP_1"/>
    <property type="match status" value="5"/>
</dbReference>
<evidence type="ECO:0000256" key="10">
    <source>
        <dbReference type="PROSITE-ProRule" id="PRU00352"/>
    </source>
</evidence>
<dbReference type="PANTHER" id="PTHR11036:SF79">
    <property type="entry name" value="SEMAPHORIN 5C, ISOFORM A"/>
    <property type="match status" value="1"/>
</dbReference>
<dbReference type="Gene3D" id="3.30.1680.10">
    <property type="entry name" value="ligand-binding face of the semaphorins, domain 2"/>
    <property type="match status" value="1"/>
</dbReference>
<dbReference type="Gene3D" id="2.130.10.10">
    <property type="entry name" value="YVTN repeat-like/Quinoprotein amine dehydrogenase"/>
    <property type="match status" value="3"/>
</dbReference>
<gene>
    <name evidence="13" type="ORF">BRAFLDRAFT_84658</name>
</gene>
<dbReference type="AlphaFoldDB" id="C3Y808"/>
<dbReference type="STRING" id="7739.C3Y808"/>
<dbReference type="InParanoid" id="C3Y808"/>
<name>C3Y808_BRAFL</name>
<reference evidence="13" key="1">
    <citation type="journal article" date="2008" name="Nature">
        <title>The amphioxus genome and the evolution of the chordate karyotype.</title>
        <authorList>
            <consortium name="US DOE Joint Genome Institute (JGI-PGF)"/>
            <person name="Putnam N.H."/>
            <person name="Butts T."/>
            <person name="Ferrier D.E.K."/>
            <person name="Furlong R.F."/>
            <person name="Hellsten U."/>
            <person name="Kawashima T."/>
            <person name="Robinson-Rechavi M."/>
            <person name="Shoguchi E."/>
            <person name="Terry A."/>
            <person name="Yu J.-K."/>
            <person name="Benito-Gutierrez E.L."/>
            <person name="Dubchak I."/>
            <person name="Garcia-Fernandez J."/>
            <person name="Gibson-Brown J.J."/>
            <person name="Grigoriev I.V."/>
            <person name="Horton A.C."/>
            <person name="de Jong P.J."/>
            <person name="Jurka J."/>
            <person name="Kapitonov V.V."/>
            <person name="Kohara Y."/>
            <person name="Kuroki Y."/>
            <person name="Lindquist E."/>
            <person name="Lucas S."/>
            <person name="Osoegawa K."/>
            <person name="Pennacchio L.A."/>
            <person name="Salamov A.A."/>
            <person name="Satou Y."/>
            <person name="Sauka-Spengler T."/>
            <person name="Schmutz J."/>
            <person name="Shin-I T."/>
            <person name="Toyoda A."/>
            <person name="Bronner-Fraser M."/>
            <person name="Fujiyama A."/>
            <person name="Holland L.Z."/>
            <person name="Holland P.W.H."/>
            <person name="Satoh N."/>
            <person name="Rokhsar D.S."/>
        </authorList>
    </citation>
    <scope>NUCLEOTIDE SEQUENCE [LARGE SCALE GENOMIC DNA]</scope>
    <source>
        <strain evidence="13">S238N-H82</strain>
        <tissue evidence="13">Testes</tissue>
    </source>
</reference>
<dbReference type="InterPro" id="IPR015943">
    <property type="entry name" value="WD40/YVTN_repeat-like_dom_sf"/>
</dbReference>
<evidence type="ECO:0000256" key="3">
    <source>
        <dbReference type="ARBA" id="ARBA00022737"/>
    </source>
</evidence>
<keyword evidence="7 11" id="KW-0472">Membrane</keyword>
<dbReference type="InterPro" id="IPR001627">
    <property type="entry name" value="Semap_dom"/>
</dbReference>
<dbReference type="Gene3D" id="2.20.100.10">
    <property type="entry name" value="Thrombospondin type-1 (TSP1) repeat"/>
    <property type="match status" value="5"/>
</dbReference>
<evidence type="ECO:0000256" key="7">
    <source>
        <dbReference type="ARBA" id="ARBA00023136"/>
    </source>
</evidence>
<dbReference type="FunFam" id="2.20.100.10:FF:000001">
    <property type="entry name" value="semaphorin-5A isoform X1"/>
    <property type="match status" value="1"/>
</dbReference>
<dbReference type="PRINTS" id="PR01705">
    <property type="entry name" value="TSP1REPEAT"/>
</dbReference>
<dbReference type="GO" id="GO:0007399">
    <property type="term" value="P:nervous system development"/>
    <property type="evidence" value="ECO:0007669"/>
    <property type="project" value="UniProtKB-KW"/>
</dbReference>
<dbReference type="Pfam" id="PF01403">
    <property type="entry name" value="Sema"/>
    <property type="match status" value="1"/>
</dbReference>
<keyword evidence="9" id="KW-0325">Glycoprotein</keyword>
<evidence type="ECO:0000259" key="12">
    <source>
        <dbReference type="PROSITE" id="PS51004"/>
    </source>
</evidence>
<organism>
    <name type="scientific">Branchiostoma floridae</name>
    <name type="common">Florida lancelet</name>
    <name type="synonym">Amphioxus</name>
    <dbReference type="NCBI Taxonomy" id="7739"/>
    <lineage>
        <taxon>Eukaryota</taxon>
        <taxon>Metazoa</taxon>
        <taxon>Chordata</taxon>
        <taxon>Cephalochordata</taxon>
        <taxon>Leptocardii</taxon>
        <taxon>Amphioxiformes</taxon>
        <taxon>Branchiostomatidae</taxon>
        <taxon>Branchiostoma</taxon>
    </lineage>
</organism>
<keyword evidence="4" id="KW-0221">Differentiation</keyword>
<keyword evidence="2 11" id="KW-0812">Transmembrane</keyword>
<dbReference type="InterPro" id="IPR000884">
    <property type="entry name" value="TSP1_rpt"/>
</dbReference>
<accession>C3Y808</accession>
<sequence>MSKDYPVGPTPTVLAHTRLSEVLRQCQESEWAPDNDTRLMCKSKGQSELSNLSSVSQEVSGVAKCPYDPRHNTTALLSTEGELYTATCMDLTARDPAIYRMMGQHPTLRTVQYNSKWLNGFLRGFIQGFKQLSSKGELYTATCMDLTARDPAIYRMMGQHPTLRTVQYNSKWLNATCMDLTARDPAIYHMMGQHPTLRTVQYNSKWLNGFLRGFIQGFKQLSSKGELYTATCMDLTARDPAIYRMMGQHPTLRTVQYNSKWLNEPNFVSSYEIGDFIYFFFRETAAENENCGKTVFSRVARICKNDIGGHFLLEENWTTFMKARLNCSRPGQFPFYYNELQATYYNPAEEIVYGVFSTEENGIAGSAVCAYNLSSIEEVFNGSFRYKPNSKSAWLTSPNPNSNFQTSRSLEDAMKYQLMDQAVPPSHHNPLVQQEYDRFSHIVVDRIRGRREVFSVMFVATVSGTIRKYIVLPGTDQPCLVEEIHPFPEAIYVGSQTRIMKIPVHRCQQFKSRKTCLLAMDPYCGWDSYNKRCASLRQSMEHMQDWHQDISSCPVLNLPVDGDYSEWLPWEPCTQLLESGEETTCMCRSRSCDNPAPRCGGKPCVEPATQVSNCTINGGWSEWSVWTCCSRTCGPAVKMRHRSCTNPAPQYGGRLCVGYSQEHLVCNNPPCPAPQYGGRLCVGYSQEHLVCNNPPCPEAKGVWLDWSPWSRCSRKCGGGIQERTRMCTAQECPSGCDKEYRECNTHNCPETRKSTPWSPWIHMNITDRGGYYEGRVRYVCKARVPDDSLIWVGHRRLDMRYCDPNSMHSCATKDVHVTLDMRYCDTNSRHSCAAKGPARVVHGVWSSWLPWSPCTVSCGSGVRTRQRQCNNPPPSGGGSPCLGPDVIYKDCTMAPCTANSTWSCWSEWSHCSVSCDGGTRFRTRTCFGMGRCEGERRKEETCNALPCLINGWRHWTHWSPCDDAGLRRRTRECGEESPLPGHCTGNTTQEQSCLSDVSLDDVNIQPVKSRNWNKKIDLIYIIIAGIASFFLGGTLFLGSYIYYLRFQESRIHPCHKHVNVNKPNNKKMINTKPKMTVYEASKGDPKYATYKDPFWD</sequence>
<evidence type="ECO:0000256" key="9">
    <source>
        <dbReference type="ARBA" id="ARBA00023180"/>
    </source>
</evidence>
<dbReference type="InterPro" id="IPR036352">
    <property type="entry name" value="Semap_dom_sf"/>
</dbReference>
<dbReference type="eggNOG" id="KOG3611">
    <property type="taxonomic scope" value="Eukaryota"/>
</dbReference>
<dbReference type="Pfam" id="PF23260">
    <property type="entry name" value="TSP1_2"/>
    <property type="match status" value="1"/>
</dbReference>
<dbReference type="FunFam" id="3.30.1680.10:FF:000003">
    <property type="entry name" value="semaphorin-5B isoform X1"/>
    <property type="match status" value="1"/>
</dbReference>
<protein>
    <recommendedName>
        <fullName evidence="12">Sema domain-containing protein</fullName>
    </recommendedName>
</protein>
<evidence type="ECO:0000256" key="2">
    <source>
        <dbReference type="ARBA" id="ARBA00022692"/>
    </source>
</evidence>
<dbReference type="FunCoup" id="C3Y808">
    <property type="interactions" value="23"/>
</dbReference>
<dbReference type="FunFam" id="2.20.100.10:FF:000007">
    <property type="entry name" value="Thrombospondin 1"/>
    <property type="match status" value="1"/>
</dbReference>
<dbReference type="Pfam" id="PF01437">
    <property type="entry name" value="PSI"/>
    <property type="match status" value="1"/>
</dbReference>
<dbReference type="SMART" id="SM00630">
    <property type="entry name" value="Sema"/>
    <property type="match status" value="1"/>
</dbReference>
<dbReference type="EMBL" id="GG666490">
    <property type="protein sequence ID" value="EEN63663.1"/>
    <property type="molecule type" value="Genomic_DNA"/>
</dbReference>
<dbReference type="GO" id="GO:0030154">
    <property type="term" value="P:cell differentiation"/>
    <property type="evidence" value="ECO:0007669"/>
    <property type="project" value="UniProtKB-KW"/>
</dbReference>
<dbReference type="InterPro" id="IPR036383">
    <property type="entry name" value="TSP1_rpt_sf"/>
</dbReference>
<feature type="domain" description="Sema" evidence="12">
    <location>
        <begin position="1"/>
        <end position="522"/>
    </location>
</feature>
<evidence type="ECO:0000256" key="4">
    <source>
        <dbReference type="ARBA" id="ARBA00022782"/>
    </source>
</evidence>
<evidence type="ECO:0000313" key="13">
    <source>
        <dbReference type="EMBL" id="EEN63663.1"/>
    </source>
</evidence>
<dbReference type="GO" id="GO:0016020">
    <property type="term" value="C:membrane"/>
    <property type="evidence" value="ECO:0007669"/>
    <property type="project" value="UniProtKB-SubCell"/>
</dbReference>
<dbReference type="SUPFAM" id="SSF103575">
    <property type="entry name" value="Plexin repeat"/>
    <property type="match status" value="1"/>
</dbReference>
<comment type="caution">
    <text evidence="10">Lacks conserved residue(s) required for the propagation of feature annotation.</text>
</comment>
<comment type="subcellular location">
    <subcellularLocation>
        <location evidence="1">Membrane</location>
        <topology evidence="1">Single-pass membrane protein</topology>
    </subcellularLocation>
</comment>
<dbReference type="FunFam" id="2.20.100.10:FF:000021">
    <property type="entry name" value="semaphorin-5B isoform X1"/>
    <property type="match status" value="1"/>
</dbReference>
<dbReference type="InterPro" id="IPR016201">
    <property type="entry name" value="PSI"/>
</dbReference>
<keyword evidence="8" id="KW-1015">Disulfide bond</keyword>
<evidence type="ECO:0000256" key="5">
    <source>
        <dbReference type="ARBA" id="ARBA00022902"/>
    </source>
</evidence>
<evidence type="ECO:0000256" key="6">
    <source>
        <dbReference type="ARBA" id="ARBA00022989"/>
    </source>
</evidence>
<keyword evidence="6 11" id="KW-1133">Transmembrane helix</keyword>
<evidence type="ECO:0000256" key="1">
    <source>
        <dbReference type="ARBA" id="ARBA00004167"/>
    </source>
</evidence>
<dbReference type="InterPro" id="IPR002165">
    <property type="entry name" value="Plexin_repeat"/>
</dbReference>
<evidence type="ECO:0000256" key="8">
    <source>
        <dbReference type="ARBA" id="ARBA00023157"/>
    </source>
</evidence>
<dbReference type="InterPro" id="IPR057563">
    <property type="entry name" value="Sema5A/B-like_TSP-1"/>
</dbReference>
<keyword evidence="3" id="KW-0677">Repeat</keyword>
<dbReference type="PROSITE" id="PS51004">
    <property type="entry name" value="SEMA"/>
    <property type="match status" value="1"/>
</dbReference>
<dbReference type="SUPFAM" id="SSF82895">
    <property type="entry name" value="TSP-1 type 1 repeat"/>
    <property type="match status" value="4"/>
</dbReference>
<dbReference type="GO" id="GO:0030215">
    <property type="term" value="F:semaphorin receptor binding"/>
    <property type="evidence" value="ECO:0007669"/>
    <property type="project" value="InterPro"/>
</dbReference>
<dbReference type="PROSITE" id="PS50092">
    <property type="entry name" value="TSP1"/>
    <property type="match status" value="6"/>
</dbReference>
<proteinExistence type="predicted"/>
<dbReference type="SUPFAM" id="SSF101912">
    <property type="entry name" value="Sema domain"/>
    <property type="match status" value="3"/>
</dbReference>
<dbReference type="PANTHER" id="PTHR11036">
    <property type="entry name" value="SEMAPHORIN"/>
    <property type="match status" value="1"/>
</dbReference>
<dbReference type="InterPro" id="IPR027231">
    <property type="entry name" value="Semaphorin"/>
</dbReference>
<evidence type="ECO:0000256" key="11">
    <source>
        <dbReference type="SAM" id="Phobius"/>
    </source>
</evidence>